<sequence length="966" mass="107834">VLPPDAAKMIVDFDTHLLKDAYQWGAEVERGLEHIGSYMDPRLRFSRRSYLNFIGDLFRGSSWADVVMDADSDMYLSLSDVKDYFYACGLPPGLESFFCLPDITGEELKVVTRGDPSFGHLWGSVAVAPAMRVMPMGWTWSFFFAQVLHVHQVHQIRPWVSGAVMQDRVPPPPFRAGTELVLPCCDNYVAAASSPAQADALREDSKRRMTSLGFEVHEEEAARHWAESLGFAIDGLTGEHRPSPAKAWRLRQVCRRMSRQRPWLSGRQLERLLGHATFQFLGHRPLLSIFRSCYTFVQCHYLQPRRLWRTAAEELRAAAALLPFARANMRRPWASEVEVFDASPAGCGIMTATLSKDVVSEIGKVDERWRYAFQCEQPGGPREYALRSAPPVEECFSNAETVLPRDWSRRRWQPVQDFPEVPASMFQDFDWRECVAGRWRDEEHITMLEGRSGLISVRRTCRSLLDRGKRHLKIGDSLGMILAFAKGRADNFGLLMLCRKNAALTVAMDMTIRWITAAANEVWPVSSFVEARAWGRPRLLARVRGRLLPPTQAKLSHGEASAGLPRGPAGSRPAKGPRVSGVLQAPPHQACSAPREVSRGLPPPTHRCLPWAASARALPANAGWGRGLQTLARQARARTRPAAVKAGDHEMQEELELKGIMVSLLEMKSVGRQSIPYYLQKFKEFLDFVVAHVFDLHKDEDVGEVWVQLMDLMYFDGWPADQGGKLLAAVKLGIPRFSRAGLGGLPLAARALGGFLRAAPVACRLGLPQAWVVAYIAAMLWRGRLESARRVLVMHDAYLRTGEATRLRAEDFVPPIGDRRGHERGVLTLGSSSVVIPTETGVLDDAVALSDWDFRISKVLGLLKDQRAPHEALFVTKPAAVRKDFDQAFLDLGPDRRNLASCQLRRSEPSRDALLGRRTLPDIMKRGRSVKRYERDGVLQKALAGSPKELLDLAVVAESSIAGALH</sequence>
<feature type="non-terminal residue" evidence="2">
    <location>
        <position position="966"/>
    </location>
</feature>
<evidence type="ECO:0000313" key="2">
    <source>
        <dbReference type="EMBL" id="CAK0857868.1"/>
    </source>
</evidence>
<protein>
    <submittedName>
        <fullName evidence="2">Uncharacterized protein</fullName>
    </submittedName>
</protein>
<proteinExistence type="predicted"/>
<gene>
    <name evidence="2" type="ORF">PCOR1329_LOCUS47824</name>
</gene>
<evidence type="ECO:0000256" key="1">
    <source>
        <dbReference type="SAM" id="MobiDB-lite"/>
    </source>
</evidence>
<evidence type="ECO:0000313" key="3">
    <source>
        <dbReference type="Proteomes" id="UP001189429"/>
    </source>
</evidence>
<reference evidence="2" key="1">
    <citation type="submission" date="2023-10" db="EMBL/GenBank/DDBJ databases">
        <authorList>
            <person name="Chen Y."/>
            <person name="Shah S."/>
            <person name="Dougan E. K."/>
            <person name="Thang M."/>
            <person name="Chan C."/>
        </authorList>
    </citation>
    <scope>NUCLEOTIDE SEQUENCE [LARGE SCALE GENOMIC DNA]</scope>
</reference>
<dbReference type="EMBL" id="CAUYUJ010015764">
    <property type="protein sequence ID" value="CAK0857868.1"/>
    <property type="molecule type" value="Genomic_DNA"/>
</dbReference>
<organism evidence="2 3">
    <name type="scientific">Prorocentrum cordatum</name>
    <dbReference type="NCBI Taxonomy" id="2364126"/>
    <lineage>
        <taxon>Eukaryota</taxon>
        <taxon>Sar</taxon>
        <taxon>Alveolata</taxon>
        <taxon>Dinophyceae</taxon>
        <taxon>Prorocentrales</taxon>
        <taxon>Prorocentraceae</taxon>
        <taxon>Prorocentrum</taxon>
    </lineage>
</organism>
<accession>A0ABN9UEC3</accession>
<feature type="region of interest" description="Disordered" evidence="1">
    <location>
        <begin position="551"/>
        <end position="601"/>
    </location>
</feature>
<dbReference type="Proteomes" id="UP001189429">
    <property type="component" value="Unassembled WGS sequence"/>
</dbReference>
<keyword evidence="3" id="KW-1185">Reference proteome</keyword>
<name>A0ABN9UEC3_9DINO</name>
<feature type="non-terminal residue" evidence="2">
    <location>
        <position position="1"/>
    </location>
</feature>
<comment type="caution">
    <text evidence="2">The sequence shown here is derived from an EMBL/GenBank/DDBJ whole genome shotgun (WGS) entry which is preliminary data.</text>
</comment>